<accession>A0A3R6Z6Q1</accession>
<dbReference type="VEuPathDB" id="FungiDB:H257_12496"/>
<dbReference type="PANTHER" id="PTHR31977:SF1">
    <property type="entry name" value="UPF0696 PROTEIN C11ORF68"/>
    <property type="match status" value="1"/>
</dbReference>
<comment type="similarity">
    <text evidence="1">Belongs to the UPF0696 family.</text>
</comment>
<dbReference type="VEuPathDB" id="FungiDB:H257_19171"/>
<dbReference type="PANTHER" id="PTHR31977">
    <property type="entry name" value="UPF0696 PROTEIN C11ORF68"/>
    <property type="match status" value="1"/>
</dbReference>
<evidence type="ECO:0000313" key="2">
    <source>
        <dbReference type="EMBL" id="RHY81393.1"/>
    </source>
</evidence>
<dbReference type="EMBL" id="QUTF01026793">
    <property type="protein sequence ID" value="RHY81393.1"/>
    <property type="molecule type" value="Genomic_DNA"/>
</dbReference>
<organism evidence="2 3">
    <name type="scientific">Aphanomyces astaci</name>
    <name type="common">Crayfish plague agent</name>
    <dbReference type="NCBI Taxonomy" id="112090"/>
    <lineage>
        <taxon>Eukaryota</taxon>
        <taxon>Sar</taxon>
        <taxon>Stramenopiles</taxon>
        <taxon>Oomycota</taxon>
        <taxon>Saprolegniomycetes</taxon>
        <taxon>Saprolegniales</taxon>
        <taxon>Verrucalvaceae</taxon>
        <taxon>Aphanomyces</taxon>
    </lineage>
</organism>
<evidence type="ECO:0000313" key="3">
    <source>
        <dbReference type="Proteomes" id="UP000286510"/>
    </source>
</evidence>
<comment type="caution">
    <text evidence="2">The sequence shown here is derived from an EMBL/GenBank/DDBJ whole genome shotgun (WGS) entry which is preliminary data.</text>
</comment>
<dbReference type="Gene3D" id="3.30.760.10">
    <property type="entry name" value="RNA Cap, Translation Initiation Factor Eif4e"/>
    <property type="match status" value="1"/>
</dbReference>
<evidence type="ECO:0000256" key="1">
    <source>
        <dbReference type="ARBA" id="ARBA00010568"/>
    </source>
</evidence>
<dbReference type="Proteomes" id="UP000286510">
    <property type="component" value="Unassembled WGS sequence"/>
</dbReference>
<dbReference type="InterPro" id="IPR015034">
    <property type="entry name" value="Bles03"/>
</dbReference>
<dbReference type="SUPFAM" id="SSF55418">
    <property type="entry name" value="eIF4e-like"/>
    <property type="match status" value="1"/>
</dbReference>
<dbReference type="AlphaFoldDB" id="A0A3R6Z6Q1"/>
<name>A0A3R6Z6Q1_APHAT</name>
<dbReference type="InterPro" id="IPR023398">
    <property type="entry name" value="TIF_eIF4e-like"/>
</dbReference>
<protein>
    <submittedName>
        <fullName evidence="2">Uncharacterized protein</fullName>
    </submittedName>
</protein>
<sequence>MATAAAKLDELQLAEAIPHGFKRREPKIRQDSSMLQAFDNESLDTFLARARPSEEFAEVLSPVSQGSSWRWIWVPGPQRADHQINDETRLQCTAELRAIVDEWSDRLEILPPPLVPTEARKVSANMFSLAKRCNYGSGRLLLSVDSNQVDDAWKAVARATVQGKLGYSAKVSTRTTSDQHVLCVMLDCFWDEANVRGVLEQLSSLGLHVTAFKPDIFSVLRTHDLKALHLHSLFGDADTDDEDDTSNIGWAVRYMQREAKLPQEVHRRMQFMMHTQVPLNLFRVEVKYAENEDLDGAVVGNVSPESFPPTPIGREYHTQRATHYTVAVLDRANQALLHLNACTLTDH</sequence>
<proteinExistence type="inferred from homology"/>
<reference evidence="2 3" key="1">
    <citation type="submission" date="2018-08" db="EMBL/GenBank/DDBJ databases">
        <title>Aphanomyces genome sequencing and annotation.</title>
        <authorList>
            <person name="Minardi D."/>
            <person name="Oidtmann B."/>
            <person name="Van Der Giezen M."/>
            <person name="Studholme D.J."/>
        </authorList>
    </citation>
    <scope>NUCLEOTIDE SEQUENCE [LARGE SCALE GENOMIC DNA]</scope>
    <source>
        <strain evidence="2 3">FDL457</strain>
    </source>
</reference>
<gene>
    <name evidence="2" type="ORF">DYB26_001347</name>
</gene>
<dbReference type="Pfam" id="PF08939">
    <property type="entry name" value="Bles03"/>
    <property type="match status" value="1"/>
</dbReference>